<gene>
    <name evidence="2" type="ORF">FTJAE_12733</name>
</gene>
<dbReference type="RefSeq" id="XP_037200217.1">
    <property type="nucleotide sequence ID" value="XM_037345809.1"/>
</dbReference>
<dbReference type="EMBL" id="JAAQRI010000357">
    <property type="protein sequence ID" value="KAF5617212.1"/>
    <property type="molecule type" value="Genomic_DNA"/>
</dbReference>
<dbReference type="GeneID" id="59298079"/>
<feature type="region of interest" description="Disordered" evidence="1">
    <location>
        <begin position="471"/>
        <end position="492"/>
    </location>
</feature>
<evidence type="ECO:0000313" key="3">
    <source>
        <dbReference type="Proteomes" id="UP000530670"/>
    </source>
</evidence>
<protein>
    <submittedName>
        <fullName evidence="2">Uncharacterized protein</fullName>
    </submittedName>
</protein>
<accession>A0A8H5QMI4</accession>
<sequence length="988" mass="107709">MASDKSTLVAYEKSAVGPGDYIAEASQTLAAGNETSQPWKTEQKFTIAATPPYTIPSGVLHSFYPPRLQTVPAETLPHVVLNGSISWERPVAQSPAAGEAPLPWLALLLFTEEELVAVPEFSSYKQNASAALQLPLNMVANAFPGRHSLPENPGSDVAQFIFLKSSIFKAYFMRQETPSSIDGKPAETKPQDRPDISRYKYLVHVNNPQDSSPTKVSVVLAHRLRNPIEGGTETKVYAHLVSLERVEQINYPTDDKLDEVFPLVSLHSWVYQWGAIPTKLEDLGKDIFKSFEQNKVGPLALKLEAHATSAEAPEVPQTDEEKRALAEEEATSKWMKKRMEDGYTILRYRSITGKVSMAIYRGPLVPQTPSASPGIHPSMYGTDLQILDAHTRIPDVSYNIAWDLGRSLAARTPRFSIPLARLRRNIMLKATSRAENAPIISPDTDQVTQNLVQQLEALFSPNGLDGLKSAPAQGKCRWHSTTNPTQSASVPPATMSTAKLIRSLKDCGNTWLAPVAEALAIDPTSTLGSAVGGLDEVISWIEKHIFTMSLIPALTMFPEPAAIAPEFISTFYIDDVWIDALVDGALSVGNAMGGTQDAVRDVIRLAINKYIVAKPVANLKIARQGFVLRSALVEAFPELSISISQGAIWQQVRQGDMMLCFVDPGLDLTAGTVDVTISQPPHQQCFGVTKLAAGQVTLRFDVDSFRKTHAEGTPSQPAIDKTWEKDKPSSIPTVNEPIMDWTTGILYPSTIAKASKEIAKETLKDEFQELSNDSESLYLAVHLQDRPSSLKIPFSIPPGRSSGTRQLFPDQNSDTSHGPAADNPKGRAGTHTSPDGHSYLSKTVYALSFPGMNIPARSGPLHDLMFKVRGTERITDRVSFISLTFIIPIGEGAADLLAPESPTPSAKMVGISREWICASYISDAKLTVLLRPRGTIVTGGASFDASFQLIGCCINGVPGRDGVIHSIEKFHDEVGDHEVIDTWTVIKE</sequence>
<name>A0A8H5QMI4_9HYPO</name>
<feature type="region of interest" description="Disordered" evidence="1">
    <location>
        <begin position="709"/>
        <end position="735"/>
    </location>
</feature>
<comment type="caution">
    <text evidence="2">The sequence shown here is derived from an EMBL/GenBank/DDBJ whole genome shotgun (WGS) entry which is preliminary data.</text>
</comment>
<organism evidence="2 3">
    <name type="scientific">Fusarium tjaetaba</name>
    <dbReference type="NCBI Taxonomy" id="1567544"/>
    <lineage>
        <taxon>Eukaryota</taxon>
        <taxon>Fungi</taxon>
        <taxon>Dikarya</taxon>
        <taxon>Ascomycota</taxon>
        <taxon>Pezizomycotina</taxon>
        <taxon>Sordariomycetes</taxon>
        <taxon>Hypocreomycetidae</taxon>
        <taxon>Hypocreales</taxon>
        <taxon>Nectriaceae</taxon>
        <taxon>Fusarium</taxon>
        <taxon>Fusarium fujikuroi species complex</taxon>
    </lineage>
</organism>
<keyword evidence="3" id="KW-1185">Reference proteome</keyword>
<proteinExistence type="predicted"/>
<dbReference type="AlphaFoldDB" id="A0A8H5QMI4"/>
<reference evidence="2 3" key="1">
    <citation type="submission" date="2020-05" db="EMBL/GenBank/DDBJ databases">
        <title>Identification and distribution of gene clusters putatively required for synthesis of sphingolipid metabolism inhibitors in phylogenetically diverse species of the filamentous fungus Fusarium.</title>
        <authorList>
            <person name="Kim H.-S."/>
            <person name="Busman M."/>
            <person name="Brown D.W."/>
            <person name="Divon H."/>
            <person name="Uhlig S."/>
            <person name="Proctor R.H."/>
        </authorList>
    </citation>
    <scope>NUCLEOTIDE SEQUENCE [LARGE SCALE GENOMIC DNA]</scope>
    <source>
        <strain evidence="2 3">NRRL 66243</strain>
    </source>
</reference>
<dbReference type="OrthoDB" id="3029913at2759"/>
<feature type="compositionally biased region" description="Polar residues" evidence="1">
    <location>
        <begin position="801"/>
        <end position="816"/>
    </location>
</feature>
<evidence type="ECO:0000313" key="2">
    <source>
        <dbReference type="EMBL" id="KAF5617212.1"/>
    </source>
</evidence>
<feature type="compositionally biased region" description="Polar residues" evidence="1">
    <location>
        <begin position="479"/>
        <end position="492"/>
    </location>
</feature>
<feature type="region of interest" description="Disordered" evidence="1">
    <location>
        <begin position="790"/>
        <end position="836"/>
    </location>
</feature>
<evidence type="ECO:0000256" key="1">
    <source>
        <dbReference type="SAM" id="MobiDB-lite"/>
    </source>
</evidence>
<dbReference type="Proteomes" id="UP000530670">
    <property type="component" value="Unassembled WGS sequence"/>
</dbReference>